<dbReference type="GO" id="GO:0012505">
    <property type="term" value="C:endomembrane system"/>
    <property type="evidence" value="ECO:0007669"/>
    <property type="project" value="UniProtKB-SubCell"/>
</dbReference>
<evidence type="ECO:0000256" key="5">
    <source>
        <dbReference type="SAM" id="Phobius"/>
    </source>
</evidence>
<dbReference type="GO" id="GO:0016740">
    <property type="term" value="F:transferase activity"/>
    <property type="evidence" value="ECO:0007669"/>
    <property type="project" value="UniProtKB-ARBA"/>
</dbReference>
<dbReference type="OrthoDB" id="9811969at2"/>
<dbReference type="InterPro" id="IPR007318">
    <property type="entry name" value="Phopholipid_MeTrfase"/>
</dbReference>
<evidence type="ECO:0000256" key="2">
    <source>
        <dbReference type="ARBA" id="ARBA00022692"/>
    </source>
</evidence>
<feature type="transmembrane region" description="Helical" evidence="5">
    <location>
        <begin position="73"/>
        <end position="96"/>
    </location>
</feature>
<evidence type="ECO:0008006" key="8">
    <source>
        <dbReference type="Google" id="ProtNLM"/>
    </source>
</evidence>
<keyword evidence="7" id="KW-1185">Reference proteome</keyword>
<evidence type="ECO:0000256" key="4">
    <source>
        <dbReference type="ARBA" id="ARBA00023136"/>
    </source>
</evidence>
<dbReference type="Pfam" id="PF04191">
    <property type="entry name" value="PEMT"/>
    <property type="match status" value="1"/>
</dbReference>
<sequence>MLRVSTPDSDTDASLASRLNEFRRTKLYDFLAAAPFIAWCVYSATQFLPDLGRQIALAKFCLQTDPSVLRAPLILSIVSNLSTLLFLAVLIVLFALRRVSRHSAPGFYPRFVAVVATFVSVGIVWLPLQELSSFLYLGALLSIIGGMTVAIWAALALGRSISILPEARRLVTRGPYSLVRHPLYVGELIAIVGIAVLHWSPWALSLLAVQCLFTFQRMKIEETMLVQVFPEYRDYMAHTARFVPGVY</sequence>
<dbReference type="PANTHER" id="PTHR12714">
    <property type="entry name" value="PROTEIN-S ISOPRENYLCYSTEINE O-METHYLTRANSFERASE"/>
    <property type="match status" value="1"/>
</dbReference>
<dbReference type="EMBL" id="CP019948">
    <property type="protein sequence ID" value="ARN81166.1"/>
    <property type="molecule type" value="Genomic_DNA"/>
</dbReference>
<evidence type="ECO:0000313" key="6">
    <source>
        <dbReference type="EMBL" id="ARN81166.1"/>
    </source>
</evidence>
<evidence type="ECO:0000256" key="3">
    <source>
        <dbReference type="ARBA" id="ARBA00022989"/>
    </source>
</evidence>
<dbReference type="AlphaFoldDB" id="A0A1W6MUI4"/>
<evidence type="ECO:0000313" key="7">
    <source>
        <dbReference type="Proteomes" id="UP000193978"/>
    </source>
</evidence>
<reference evidence="6 7" key="1">
    <citation type="submission" date="2017-02" db="EMBL/GenBank/DDBJ databases">
        <authorList>
            <person name="Peterson S.W."/>
        </authorList>
    </citation>
    <scope>NUCLEOTIDE SEQUENCE [LARGE SCALE GENOMIC DNA]</scope>
    <source>
        <strain evidence="6 7">S285</strain>
    </source>
</reference>
<name>A0A1W6MUI4_9HYPH</name>
<keyword evidence="3 5" id="KW-1133">Transmembrane helix</keyword>
<feature type="transmembrane region" description="Helical" evidence="5">
    <location>
        <begin position="27"/>
        <end position="45"/>
    </location>
</feature>
<keyword evidence="4 5" id="KW-0472">Membrane</keyword>
<keyword evidence="2 5" id="KW-0812">Transmembrane</keyword>
<comment type="subcellular location">
    <subcellularLocation>
        <location evidence="1">Endomembrane system</location>
        <topology evidence="1">Multi-pass membrane protein</topology>
    </subcellularLocation>
</comment>
<dbReference type="RefSeq" id="WP_085771254.1">
    <property type="nucleotide sequence ID" value="NZ_AP027149.1"/>
</dbReference>
<dbReference type="PANTHER" id="PTHR12714:SF9">
    <property type="entry name" value="PROTEIN-S-ISOPRENYLCYSTEINE O-METHYLTRANSFERASE"/>
    <property type="match status" value="1"/>
</dbReference>
<evidence type="ECO:0000256" key="1">
    <source>
        <dbReference type="ARBA" id="ARBA00004127"/>
    </source>
</evidence>
<feature type="transmembrane region" description="Helical" evidence="5">
    <location>
        <begin position="178"/>
        <end position="199"/>
    </location>
</feature>
<dbReference type="Gene3D" id="1.20.120.1630">
    <property type="match status" value="1"/>
</dbReference>
<accession>A0A1W6MUI4</accession>
<feature type="transmembrane region" description="Helical" evidence="5">
    <location>
        <begin position="134"/>
        <end position="157"/>
    </location>
</feature>
<dbReference type="Proteomes" id="UP000193978">
    <property type="component" value="Chromosome"/>
</dbReference>
<proteinExistence type="predicted"/>
<dbReference type="KEGG" id="mbry:B1812_08815"/>
<feature type="transmembrane region" description="Helical" evidence="5">
    <location>
        <begin position="108"/>
        <end position="128"/>
    </location>
</feature>
<organism evidence="6 7">
    <name type="scientific">Methylocystis bryophila</name>
    <dbReference type="NCBI Taxonomy" id="655015"/>
    <lineage>
        <taxon>Bacteria</taxon>
        <taxon>Pseudomonadati</taxon>
        <taxon>Pseudomonadota</taxon>
        <taxon>Alphaproteobacteria</taxon>
        <taxon>Hyphomicrobiales</taxon>
        <taxon>Methylocystaceae</taxon>
        <taxon>Methylocystis</taxon>
    </lineage>
</organism>
<gene>
    <name evidence="6" type="ORF">B1812_08815</name>
</gene>
<protein>
    <recommendedName>
        <fullName evidence="8">Isoprenylcysteine carboxylmethyltransferase family protein</fullName>
    </recommendedName>
</protein>